<feature type="domain" description="FMN hydroxy acid dehydrogenase" evidence="8">
    <location>
        <begin position="17"/>
        <end position="384"/>
    </location>
</feature>
<dbReference type="PROSITE" id="PS51349">
    <property type="entry name" value="FMN_HYDROXY_ACID_DH_2"/>
    <property type="match status" value="1"/>
</dbReference>
<dbReference type="GO" id="GO:0016614">
    <property type="term" value="F:oxidoreductase activity, acting on CH-OH group of donors"/>
    <property type="evidence" value="ECO:0007669"/>
    <property type="project" value="UniProtKB-ARBA"/>
</dbReference>
<evidence type="ECO:0000256" key="1">
    <source>
        <dbReference type="ARBA" id="ARBA00001917"/>
    </source>
</evidence>
<dbReference type="InterPro" id="IPR000262">
    <property type="entry name" value="FMN-dep_DH"/>
</dbReference>
<feature type="binding site" evidence="7">
    <location>
        <begin position="96"/>
        <end position="98"/>
    </location>
    <ligand>
        <name>FMN</name>
        <dbReference type="ChEBI" id="CHEBI:58210"/>
    </ligand>
</feature>
<sequence length="384" mass="40700">MLLRRVVTRTASHRSLATLDAVHNVDDFQRLAKDVLERPLYEYLASGSGDEVTLRENRAAFGRYALRPRALRPVDALSTTCELFGNELALPVFASPAGVHSLVDDEGECATARACGRAGVLFGLSQHATVCIEDVAAAAPGAHRWFQSYLLKDRAATLDLVRRAVAAGYRGVFLTVDSVRFGFREVDARNNFCALPPPLTLANYVATPPGIGAAAWEAREHRAWDQNSEALFDTAASWDAVSWLREELDPSIPLVVKGVMTGEDAALAVAHGADGVYVSTHGGRQLDETLGALDALPEVAAAVPPGTPVLLDSGVRRGTDVVKALALGATAVGVGKPLFFSLAVGGERGVDKLFEILAEETRVAMALTGCASLADISADVVCAR</sequence>
<dbReference type="EMBL" id="CAKKNE010000006">
    <property type="protein sequence ID" value="CAH0379069.1"/>
    <property type="molecule type" value="Genomic_DNA"/>
</dbReference>
<feature type="binding site" evidence="7">
    <location>
        <position position="257"/>
    </location>
    <ligand>
        <name>FMN</name>
        <dbReference type="ChEBI" id="CHEBI:58210"/>
    </ligand>
</feature>
<comment type="caution">
    <text evidence="9">The sequence shown here is derived from an EMBL/GenBank/DDBJ whole genome shotgun (WGS) entry which is preliminary data.</text>
</comment>
<dbReference type="InterPro" id="IPR037396">
    <property type="entry name" value="FMN_HAD"/>
</dbReference>
<feature type="binding site" evidence="7">
    <location>
        <position position="279"/>
    </location>
    <ligand>
        <name>FMN</name>
        <dbReference type="ChEBI" id="CHEBI:58210"/>
    </ligand>
</feature>
<gene>
    <name evidence="9" type="ORF">PECAL_6P06700</name>
</gene>
<feature type="active site" description="Proton acceptor" evidence="6">
    <location>
        <position position="281"/>
    </location>
</feature>
<feature type="binding site" evidence="7">
    <location>
        <position position="147"/>
    </location>
    <ligand>
        <name>FMN</name>
        <dbReference type="ChEBI" id="CHEBI:58210"/>
    </ligand>
</feature>
<evidence type="ECO:0000256" key="7">
    <source>
        <dbReference type="PIRSR" id="PIRSR000138-2"/>
    </source>
</evidence>
<dbReference type="Pfam" id="PF01070">
    <property type="entry name" value="FMN_dh"/>
    <property type="match status" value="1"/>
</dbReference>
<feature type="binding site" evidence="7">
    <location>
        <position position="184"/>
    </location>
    <ligand>
        <name>glyoxylate</name>
        <dbReference type="ChEBI" id="CHEBI:36655"/>
    </ligand>
</feature>
<dbReference type="SUPFAM" id="SSF51395">
    <property type="entry name" value="FMN-linked oxidoreductases"/>
    <property type="match status" value="1"/>
</dbReference>
<evidence type="ECO:0000256" key="4">
    <source>
        <dbReference type="ARBA" id="ARBA00023002"/>
    </source>
</evidence>
<dbReference type="InterPro" id="IPR012133">
    <property type="entry name" value="Alpha-hydoxy_acid_DH_FMN"/>
</dbReference>
<dbReference type="InterPro" id="IPR013785">
    <property type="entry name" value="Aldolase_TIM"/>
</dbReference>
<dbReference type="PIRSF" id="PIRSF000138">
    <property type="entry name" value="Al-hdrx_acd_dh"/>
    <property type="match status" value="1"/>
</dbReference>
<evidence type="ECO:0000313" key="9">
    <source>
        <dbReference type="EMBL" id="CAH0379069.1"/>
    </source>
</evidence>
<reference evidence="9" key="1">
    <citation type="submission" date="2021-11" db="EMBL/GenBank/DDBJ databases">
        <authorList>
            <consortium name="Genoscope - CEA"/>
            <person name="William W."/>
        </authorList>
    </citation>
    <scope>NUCLEOTIDE SEQUENCE</scope>
</reference>
<accession>A0A8J2SZI7</accession>
<dbReference type="OrthoDB" id="25826at2759"/>
<comment type="cofactor">
    <cofactor evidence="1">
        <name>FMN</name>
        <dbReference type="ChEBI" id="CHEBI:58210"/>
    </cofactor>
</comment>
<feature type="binding site" evidence="7">
    <location>
        <position position="284"/>
    </location>
    <ligand>
        <name>glyoxylate</name>
        <dbReference type="ChEBI" id="CHEBI:36655"/>
    </ligand>
</feature>
<evidence type="ECO:0000313" key="10">
    <source>
        <dbReference type="Proteomes" id="UP000789595"/>
    </source>
</evidence>
<dbReference type="Gene3D" id="3.20.20.70">
    <property type="entry name" value="Aldolase class I"/>
    <property type="match status" value="1"/>
</dbReference>
<proteinExistence type="inferred from homology"/>
<keyword evidence="2 7" id="KW-0285">Flavoprotein</keyword>
<dbReference type="FunFam" id="3.20.20.70:FF:000029">
    <property type="entry name" value="L-lactate dehydrogenase"/>
    <property type="match status" value="1"/>
</dbReference>
<feature type="binding site" evidence="7">
    <location>
        <position position="281"/>
    </location>
    <ligand>
        <name>glyoxylate</name>
        <dbReference type="ChEBI" id="CHEBI:36655"/>
    </ligand>
</feature>
<name>A0A8J2SZI7_9STRA</name>
<organism evidence="9 10">
    <name type="scientific">Pelagomonas calceolata</name>
    <dbReference type="NCBI Taxonomy" id="35677"/>
    <lineage>
        <taxon>Eukaryota</taxon>
        <taxon>Sar</taxon>
        <taxon>Stramenopiles</taxon>
        <taxon>Ochrophyta</taxon>
        <taxon>Pelagophyceae</taxon>
        <taxon>Pelagomonadales</taxon>
        <taxon>Pelagomonadaceae</taxon>
        <taxon>Pelagomonas</taxon>
    </lineage>
</organism>
<feature type="binding site" evidence="7">
    <location>
        <begin position="312"/>
        <end position="316"/>
    </location>
    <ligand>
        <name>FMN</name>
        <dbReference type="ChEBI" id="CHEBI:58210"/>
    </ligand>
</feature>
<dbReference type="Proteomes" id="UP000789595">
    <property type="component" value="Unassembled WGS sequence"/>
</dbReference>
<dbReference type="CDD" id="cd02809">
    <property type="entry name" value="alpha_hydroxyacid_oxid_FMN"/>
    <property type="match status" value="1"/>
</dbReference>
<keyword evidence="4" id="KW-0560">Oxidoreductase</keyword>
<dbReference type="PANTHER" id="PTHR10578">
    <property type="entry name" value="S -2-HYDROXY-ACID OXIDASE-RELATED"/>
    <property type="match status" value="1"/>
</dbReference>
<feature type="binding site" evidence="7">
    <location>
        <position position="149"/>
    </location>
    <ligand>
        <name>glyoxylate</name>
        <dbReference type="ChEBI" id="CHEBI:36655"/>
    </ligand>
</feature>
<protein>
    <recommendedName>
        <fullName evidence="8">FMN hydroxy acid dehydrogenase domain-containing protein</fullName>
    </recommendedName>
</protein>
<evidence type="ECO:0000256" key="2">
    <source>
        <dbReference type="ARBA" id="ARBA00022630"/>
    </source>
</evidence>
<evidence type="ECO:0000259" key="8">
    <source>
        <dbReference type="PROSITE" id="PS51349"/>
    </source>
</evidence>
<feature type="binding site" evidence="7">
    <location>
        <position position="43"/>
    </location>
    <ligand>
        <name>glyoxylate</name>
        <dbReference type="ChEBI" id="CHEBI:36655"/>
    </ligand>
</feature>
<comment type="similarity">
    <text evidence="5">Belongs to the FMN-dependent alpha-hydroxy acid dehydrogenase family.</text>
</comment>
<dbReference type="GO" id="GO:0010181">
    <property type="term" value="F:FMN binding"/>
    <property type="evidence" value="ECO:0007669"/>
    <property type="project" value="InterPro"/>
</dbReference>
<feature type="binding site" evidence="7">
    <location>
        <position position="125"/>
    </location>
    <ligand>
        <name>FMN</name>
        <dbReference type="ChEBI" id="CHEBI:58210"/>
    </ligand>
</feature>
<evidence type="ECO:0000256" key="3">
    <source>
        <dbReference type="ARBA" id="ARBA00022643"/>
    </source>
</evidence>
<keyword evidence="3 7" id="KW-0288">FMN</keyword>
<keyword evidence="10" id="KW-1185">Reference proteome</keyword>
<dbReference type="AlphaFoldDB" id="A0A8J2SZI7"/>
<evidence type="ECO:0000256" key="6">
    <source>
        <dbReference type="PIRSR" id="PIRSR000138-1"/>
    </source>
</evidence>
<feature type="binding site" evidence="7">
    <location>
        <position position="175"/>
    </location>
    <ligand>
        <name>FMN</name>
        <dbReference type="ChEBI" id="CHEBI:58210"/>
    </ligand>
</feature>
<evidence type="ECO:0000256" key="5">
    <source>
        <dbReference type="ARBA" id="ARBA00024042"/>
    </source>
</evidence>
<dbReference type="PANTHER" id="PTHR10578:SF107">
    <property type="entry name" value="2-HYDROXYACID OXIDASE 1"/>
    <property type="match status" value="1"/>
</dbReference>